<evidence type="ECO:0000313" key="14">
    <source>
        <dbReference type="EMBL" id="AHK20520.1"/>
    </source>
</evidence>
<evidence type="ECO:0000256" key="8">
    <source>
        <dbReference type="ARBA" id="ARBA00044772"/>
    </source>
</evidence>
<evidence type="ECO:0000259" key="13">
    <source>
        <dbReference type="SMART" id="SM01007"/>
    </source>
</evidence>
<dbReference type="InterPro" id="IPR001303">
    <property type="entry name" value="Aldolase_II/adducin_N"/>
</dbReference>
<feature type="region of interest" description="Disordered" evidence="12">
    <location>
        <begin position="1"/>
        <end position="37"/>
    </location>
</feature>
<evidence type="ECO:0000256" key="6">
    <source>
        <dbReference type="ARBA" id="ARBA00023277"/>
    </source>
</evidence>
<evidence type="ECO:0000256" key="1">
    <source>
        <dbReference type="ARBA" id="ARBA00001947"/>
    </source>
</evidence>
<comment type="catalytic activity">
    <reaction evidence="10">
        <text>3-dehydro-4-O-phospho-D-erythronate + H(+) = dihydroxyacetone phosphate + CO2</text>
        <dbReference type="Rhea" id="RHEA:52416"/>
        <dbReference type="ChEBI" id="CHEBI:15378"/>
        <dbReference type="ChEBI" id="CHEBI:16526"/>
        <dbReference type="ChEBI" id="CHEBI:57642"/>
        <dbReference type="ChEBI" id="CHEBI:136593"/>
        <dbReference type="EC" id="4.1.1.104"/>
    </reaction>
</comment>
<keyword evidence="15" id="KW-1185">Reference proteome</keyword>
<dbReference type="Pfam" id="PF00596">
    <property type="entry name" value="Aldolase_II"/>
    <property type="match status" value="1"/>
</dbReference>
<dbReference type="InterPro" id="IPR036409">
    <property type="entry name" value="Aldolase_II/adducin_N_sf"/>
</dbReference>
<dbReference type="PANTHER" id="PTHR22789:SF0">
    <property type="entry name" value="3-OXO-TETRONATE 4-PHOSPHATE DECARBOXYLASE-RELATED"/>
    <property type="match status" value="1"/>
</dbReference>
<name>A0ABM5PZS6_9GAMM</name>
<evidence type="ECO:0000256" key="3">
    <source>
        <dbReference type="ARBA" id="ARBA00022723"/>
    </source>
</evidence>
<evidence type="ECO:0000256" key="4">
    <source>
        <dbReference type="ARBA" id="ARBA00022833"/>
    </source>
</evidence>
<keyword evidence="5" id="KW-0456">Lyase</keyword>
<evidence type="ECO:0000256" key="12">
    <source>
        <dbReference type="SAM" id="MobiDB-lite"/>
    </source>
</evidence>
<comment type="catalytic activity">
    <reaction evidence="11">
        <text>3-dehydro-4-O-phospho-L-erythronate + H(+) = dihydroxyacetone phosphate + CO2</text>
        <dbReference type="Rhea" id="RHEA:52404"/>
        <dbReference type="ChEBI" id="CHEBI:15378"/>
        <dbReference type="ChEBI" id="CHEBI:16526"/>
        <dbReference type="ChEBI" id="CHEBI:57642"/>
        <dbReference type="ChEBI" id="CHEBI:136592"/>
        <dbReference type="EC" id="4.1.1.104"/>
    </reaction>
</comment>
<dbReference type="PANTHER" id="PTHR22789">
    <property type="entry name" value="FUCULOSE PHOSPHATE ALDOLASE"/>
    <property type="match status" value="1"/>
</dbReference>
<comment type="function">
    <text evidence="7">Catalyzes the decarboxylation of 3-oxo-tetronate 4-phosphate to dihydroxyacetone phosphate (DHAP) and CO(2).</text>
</comment>
<dbReference type="Gene3D" id="3.40.225.10">
    <property type="entry name" value="Class II aldolase/adducin N-terminal domain"/>
    <property type="match status" value="1"/>
</dbReference>
<sequence>MNSTPVSEQQTPSEPLPSSEPLSSEPLSSEPLSSEQQMRDDLVNYARSLFLRGLSSGGSGNISAKLPDGGFLVTPTNSCLGELDSQTLSKLDAEGNHIGGDKPSKEVPMHLAMYRARPTCGAVVHLHSPYLTALSCLTNIDHTNCLPPITPYYVMRIGRLPLLSYIKPGDPAIATALADTARDHNAALLANHGPVVSGSTLREAVFNAEELEDTARLYFLIKSYDYNQLTTSSIDELSQSYRNQIG</sequence>
<keyword evidence="6" id="KW-0119">Carbohydrate metabolism</keyword>
<dbReference type="Proteomes" id="UP000019439">
    <property type="component" value="Chromosome"/>
</dbReference>
<protein>
    <recommendedName>
        <fullName evidence="9">3-oxo-tetronate 4-phosphate decarboxylase</fullName>
        <ecNumber evidence="8">4.1.1.104</ecNumber>
    </recommendedName>
</protein>
<proteinExistence type="inferred from homology"/>
<evidence type="ECO:0000256" key="10">
    <source>
        <dbReference type="ARBA" id="ARBA00047520"/>
    </source>
</evidence>
<dbReference type="SMART" id="SM01007">
    <property type="entry name" value="Aldolase_II"/>
    <property type="match status" value="1"/>
</dbReference>
<evidence type="ECO:0000256" key="2">
    <source>
        <dbReference type="ARBA" id="ARBA00010037"/>
    </source>
</evidence>
<evidence type="ECO:0000256" key="9">
    <source>
        <dbReference type="ARBA" id="ARBA00044803"/>
    </source>
</evidence>
<dbReference type="NCBIfam" id="NF043034">
    <property type="entry name" value="OxoTetrPhDc"/>
    <property type="match status" value="1"/>
</dbReference>
<feature type="domain" description="Class II aldolase/adducin N-terminal" evidence="13">
    <location>
        <begin position="40"/>
        <end position="219"/>
    </location>
</feature>
<accession>A0ABM5PZS6</accession>
<dbReference type="EMBL" id="CP007230">
    <property type="protein sequence ID" value="AHK20520.1"/>
    <property type="molecule type" value="Genomic_DNA"/>
</dbReference>
<keyword evidence="4" id="KW-0862">Zinc</keyword>
<evidence type="ECO:0000256" key="7">
    <source>
        <dbReference type="ARBA" id="ARBA00044745"/>
    </source>
</evidence>
<evidence type="ECO:0000256" key="5">
    <source>
        <dbReference type="ARBA" id="ARBA00023239"/>
    </source>
</evidence>
<gene>
    <name evidence="14" type="ORF">BF17_15330</name>
</gene>
<reference evidence="14 15" key="1">
    <citation type="journal article" date="2014" name="Genome Announc.">
        <title>Genome Sequence of Yersinia similis Y228T, a Member of the Yersinia pseudotuberculosis Complex.</title>
        <authorList>
            <person name="Sprague L.D."/>
            <person name="Neubauer H."/>
        </authorList>
    </citation>
    <scope>NUCLEOTIDE SEQUENCE [LARGE SCALE GENOMIC DNA]</scope>
    <source>
        <strain evidence="14 15">228</strain>
    </source>
</reference>
<evidence type="ECO:0000256" key="11">
    <source>
        <dbReference type="ARBA" id="ARBA00048603"/>
    </source>
</evidence>
<comment type="similarity">
    <text evidence="2">Belongs to the aldolase class II family. AraD/FucA subfamily.</text>
</comment>
<dbReference type="EC" id="4.1.1.104" evidence="8"/>
<dbReference type="NCBIfam" id="NF006000">
    <property type="entry name" value="PRK08130.1"/>
    <property type="match status" value="1"/>
</dbReference>
<keyword evidence="3" id="KW-0479">Metal-binding</keyword>
<dbReference type="InterPro" id="IPR050013">
    <property type="entry name" value="OtnC"/>
</dbReference>
<feature type="compositionally biased region" description="Low complexity" evidence="12">
    <location>
        <begin position="7"/>
        <end position="36"/>
    </location>
</feature>
<comment type="cofactor">
    <cofactor evidence="1">
        <name>Zn(2+)</name>
        <dbReference type="ChEBI" id="CHEBI:29105"/>
    </cofactor>
</comment>
<evidence type="ECO:0000313" key="15">
    <source>
        <dbReference type="Proteomes" id="UP000019439"/>
    </source>
</evidence>
<dbReference type="InterPro" id="IPR050197">
    <property type="entry name" value="Aldolase_class_II_sugar_metab"/>
</dbReference>
<dbReference type="SUPFAM" id="SSF53639">
    <property type="entry name" value="AraD/HMP-PK domain-like"/>
    <property type="match status" value="1"/>
</dbReference>
<organism evidence="14 15">
    <name type="scientific">Yersinia similis</name>
    <dbReference type="NCBI Taxonomy" id="367190"/>
    <lineage>
        <taxon>Bacteria</taxon>
        <taxon>Pseudomonadati</taxon>
        <taxon>Pseudomonadota</taxon>
        <taxon>Gammaproteobacteria</taxon>
        <taxon>Enterobacterales</taxon>
        <taxon>Yersiniaceae</taxon>
        <taxon>Yersinia</taxon>
    </lineage>
</organism>